<evidence type="ECO:0000259" key="1">
    <source>
        <dbReference type="SMART" id="SM00861"/>
    </source>
</evidence>
<dbReference type="KEGG" id="amd:AMED_2263"/>
<dbReference type="AlphaFoldDB" id="A0A0H3D3D3"/>
<dbReference type="SUPFAM" id="SSF52922">
    <property type="entry name" value="TK C-terminal domain-like"/>
    <property type="match status" value="1"/>
</dbReference>
<dbReference type="Gene3D" id="3.40.50.920">
    <property type="match status" value="1"/>
</dbReference>
<evidence type="ECO:0000313" key="2">
    <source>
        <dbReference type="EMBL" id="ADJ44061.1"/>
    </source>
</evidence>
<sequence length="309" mass="32623">MPMRETFLATTEEIIDADPDVAVVLADISAAQLAGAARRHPDRVINVGIREQLLVSTGAGLALAGLRPIVHTFPSFLVERAFEQIKLDFSHQDMGGVLVSWGASYDMSTAGRTHQSPGDVALIDSLPGWTVHVPGHPAEARRLLLESIPGDGRVYLRLSAQENASPQLGVGFTRLRSGRAGVVVAVGPVLDRVLRATAGLDVTVLYASTIRPFDGAGLRSAVQSATPDVVLVEPYLAGTSAHCVAEALSEVPHRLQALGVRRDVEVRTYGEIADHDLAHGLDAGSLGLSIREFLGDRRGTADASGAAGR</sequence>
<dbReference type="Gene3D" id="3.40.50.970">
    <property type="match status" value="1"/>
</dbReference>
<dbReference type="SUPFAM" id="SSF52518">
    <property type="entry name" value="Thiamin diphosphate-binding fold (THDP-binding)"/>
    <property type="match status" value="1"/>
</dbReference>
<accession>A0A0H3D3D3</accession>
<dbReference type="EMBL" id="CP002000">
    <property type="protein sequence ID" value="ADJ44061.1"/>
    <property type="molecule type" value="Genomic_DNA"/>
</dbReference>
<dbReference type="HOGENOM" id="CLU_009227_1_1_11"/>
<dbReference type="SMART" id="SM00861">
    <property type="entry name" value="Transket_pyr"/>
    <property type="match status" value="1"/>
</dbReference>
<proteinExistence type="predicted"/>
<dbReference type="PANTHER" id="PTHR43825:SF1">
    <property type="entry name" value="TRANSKETOLASE-LIKE PYRIMIDINE-BINDING DOMAIN-CONTAINING PROTEIN"/>
    <property type="match status" value="1"/>
</dbReference>
<dbReference type="InterPro" id="IPR051157">
    <property type="entry name" value="PDH/Transketolase"/>
</dbReference>
<dbReference type="OrthoDB" id="8732661at2"/>
<dbReference type="InterPro" id="IPR005475">
    <property type="entry name" value="Transketolase-like_Pyr-bd"/>
</dbReference>
<evidence type="ECO:0000313" key="3">
    <source>
        <dbReference type="Proteomes" id="UP000000328"/>
    </source>
</evidence>
<organism evidence="2 3">
    <name type="scientific">Amycolatopsis mediterranei (strain U-32)</name>
    <dbReference type="NCBI Taxonomy" id="749927"/>
    <lineage>
        <taxon>Bacteria</taxon>
        <taxon>Bacillati</taxon>
        <taxon>Actinomycetota</taxon>
        <taxon>Actinomycetes</taxon>
        <taxon>Pseudonocardiales</taxon>
        <taxon>Pseudonocardiaceae</taxon>
        <taxon>Amycolatopsis</taxon>
    </lineage>
</organism>
<name>A0A0H3D3D3_AMYMU</name>
<dbReference type="PANTHER" id="PTHR43825">
    <property type="entry name" value="PYRUVATE DEHYDROGENASE E1 COMPONENT"/>
    <property type="match status" value="1"/>
</dbReference>
<reference evidence="2 3" key="1">
    <citation type="journal article" date="2010" name="Cell Res.">
        <title>Complete genome sequence of the rifamycin SV-producing Amycolatopsis mediterranei U32 revealed its genetic characteristics in phylogeny and metabolism.</title>
        <authorList>
            <person name="Zhao W."/>
            <person name="Zhong Y."/>
            <person name="Yuan H."/>
            <person name="Wang J."/>
            <person name="Zheng H."/>
            <person name="Wang Y."/>
            <person name="Cen X."/>
            <person name="Xu F."/>
            <person name="Bai J."/>
            <person name="Han X."/>
            <person name="Lu G."/>
            <person name="Zhu Y."/>
            <person name="Shao Z."/>
            <person name="Yan H."/>
            <person name="Li C."/>
            <person name="Peng N."/>
            <person name="Zhang Z."/>
            <person name="Zhang Y."/>
            <person name="Lin W."/>
            <person name="Fan Y."/>
            <person name="Qin Z."/>
            <person name="Hu Y."/>
            <person name="Zhu B."/>
            <person name="Wang S."/>
            <person name="Ding X."/>
            <person name="Zhao G.P."/>
        </authorList>
    </citation>
    <scope>NUCLEOTIDE SEQUENCE [LARGE SCALE GENOMIC DNA]</scope>
    <source>
        <strain evidence="3">U-32</strain>
    </source>
</reference>
<dbReference type="Proteomes" id="UP000000328">
    <property type="component" value="Chromosome"/>
</dbReference>
<gene>
    <name evidence="2" type="ordered locus">AMED_2263</name>
</gene>
<dbReference type="InterPro" id="IPR009014">
    <property type="entry name" value="Transketo_C/PFOR_II"/>
</dbReference>
<dbReference type="PATRIC" id="fig|749927.5.peg.2336"/>
<dbReference type="eggNOG" id="COG3958">
    <property type="taxonomic scope" value="Bacteria"/>
</dbReference>
<feature type="domain" description="Transketolase-like pyrimidine-binding" evidence="1">
    <location>
        <begin position="1"/>
        <end position="166"/>
    </location>
</feature>
<dbReference type="InterPro" id="IPR029061">
    <property type="entry name" value="THDP-binding"/>
</dbReference>
<dbReference type="RefSeq" id="WP_013224138.1">
    <property type="nucleotide sequence ID" value="NC_014318.1"/>
</dbReference>
<protein>
    <submittedName>
        <fullName evidence="2">Transketolase C-terminal subunit</fullName>
    </submittedName>
</protein>
<dbReference type="CDD" id="cd07033">
    <property type="entry name" value="TPP_PYR_DXS_TK_like"/>
    <property type="match status" value="1"/>
</dbReference>
<dbReference type="GO" id="GO:0000287">
    <property type="term" value="F:magnesium ion binding"/>
    <property type="evidence" value="ECO:0007669"/>
    <property type="project" value="UniProtKB-ARBA"/>
</dbReference>
<dbReference type="Pfam" id="PF02779">
    <property type="entry name" value="Transket_pyr"/>
    <property type="match status" value="1"/>
</dbReference>
<dbReference type="GeneID" id="92870048"/>